<organism evidence="1 2">
    <name type="scientific">Weissella cibaria</name>
    <dbReference type="NCBI Taxonomy" id="137591"/>
    <lineage>
        <taxon>Bacteria</taxon>
        <taxon>Bacillati</taxon>
        <taxon>Bacillota</taxon>
        <taxon>Bacilli</taxon>
        <taxon>Lactobacillales</taxon>
        <taxon>Lactobacillaceae</taxon>
        <taxon>Weissella</taxon>
    </lineage>
</organism>
<evidence type="ECO:0000313" key="1">
    <source>
        <dbReference type="EMBL" id="KIU25755.1"/>
    </source>
</evidence>
<reference evidence="1 2" key="1">
    <citation type="journal article" date="2015" name="Microbiology (Mosc.)">
        <title>Genomics of the Weissella cibaria species with an examination of its metabolic traits.</title>
        <authorList>
            <person name="Lynch K.M."/>
            <person name="Lucid A."/>
            <person name="Arendt E.K."/>
            <person name="Sleator R.D."/>
            <person name="Lucey B."/>
            <person name="Coffey A."/>
        </authorList>
    </citation>
    <scope>NUCLEOTIDE SEQUENCE [LARGE SCALE GENOMIC DNA]</scope>
    <source>
        <strain evidence="1 2">AB3b</strain>
    </source>
</reference>
<evidence type="ECO:0000313" key="2">
    <source>
        <dbReference type="Proteomes" id="UP000032289"/>
    </source>
</evidence>
<accession>A0A0D1M142</accession>
<dbReference type="AlphaFoldDB" id="A0A0D1M142"/>
<dbReference type="EMBL" id="JWHT01000001">
    <property type="protein sequence ID" value="KIU25755.1"/>
    <property type="molecule type" value="Genomic_DNA"/>
</dbReference>
<sequence length="39" mass="4144">MVGGGHAKLDADNNITDAGTNDWIDTVMPNFKAFVAAHQ</sequence>
<proteinExistence type="predicted"/>
<name>A0A0D1M142_9LACO</name>
<dbReference type="Proteomes" id="UP000032289">
    <property type="component" value="Unassembled WGS sequence"/>
</dbReference>
<comment type="caution">
    <text evidence="1">The sequence shown here is derived from an EMBL/GenBank/DDBJ whole genome shotgun (WGS) entry which is preliminary data.</text>
</comment>
<gene>
    <name evidence="1" type="ORF">ab3b_00021</name>
</gene>
<dbReference type="PATRIC" id="fig|137591.24.peg.21"/>
<protein>
    <submittedName>
        <fullName evidence="1">Uncharacterized protein</fullName>
    </submittedName>
</protein>